<feature type="non-terminal residue" evidence="4">
    <location>
        <position position="339"/>
    </location>
</feature>
<dbReference type="InterPro" id="IPR002078">
    <property type="entry name" value="Sigma_54_int"/>
</dbReference>
<dbReference type="FunFam" id="3.40.50.300:FF:000006">
    <property type="entry name" value="DNA-binding transcriptional regulator NtrC"/>
    <property type="match status" value="1"/>
</dbReference>
<comment type="caution">
    <text evidence="4">The sequence shown here is derived from an EMBL/GenBank/DDBJ whole genome shotgun (WGS) entry which is preliminary data.</text>
</comment>
<dbReference type="PROSITE" id="PS00675">
    <property type="entry name" value="SIGMA54_INTERACT_1"/>
    <property type="match status" value="1"/>
</dbReference>
<evidence type="ECO:0000256" key="1">
    <source>
        <dbReference type="ARBA" id="ARBA00022741"/>
    </source>
</evidence>
<dbReference type="AlphaFoldDB" id="A0A7C3QX69"/>
<feature type="domain" description="Sigma-54 factor interaction" evidence="3">
    <location>
        <begin position="26"/>
        <end position="255"/>
    </location>
</feature>
<accession>A0A7C3QX69</accession>
<protein>
    <submittedName>
        <fullName evidence="4">Sigma-54-dependent Fis family transcriptional regulator</fullName>
    </submittedName>
</protein>
<dbReference type="CDD" id="cd00009">
    <property type="entry name" value="AAA"/>
    <property type="match status" value="1"/>
</dbReference>
<dbReference type="InterPro" id="IPR027417">
    <property type="entry name" value="P-loop_NTPase"/>
</dbReference>
<keyword evidence="2" id="KW-0067">ATP-binding</keyword>
<dbReference type="Pfam" id="PF25601">
    <property type="entry name" value="AAA_lid_14"/>
    <property type="match status" value="1"/>
</dbReference>
<dbReference type="GO" id="GO:0006355">
    <property type="term" value="P:regulation of DNA-templated transcription"/>
    <property type="evidence" value="ECO:0007669"/>
    <property type="project" value="InterPro"/>
</dbReference>
<dbReference type="Gene3D" id="3.40.50.300">
    <property type="entry name" value="P-loop containing nucleotide triphosphate hydrolases"/>
    <property type="match status" value="1"/>
</dbReference>
<name>A0A7C3QX69_9BACT</name>
<keyword evidence="1" id="KW-0547">Nucleotide-binding</keyword>
<evidence type="ECO:0000256" key="2">
    <source>
        <dbReference type="ARBA" id="ARBA00022840"/>
    </source>
</evidence>
<dbReference type="GO" id="GO:0005524">
    <property type="term" value="F:ATP binding"/>
    <property type="evidence" value="ECO:0007669"/>
    <property type="project" value="UniProtKB-KW"/>
</dbReference>
<proteinExistence type="predicted"/>
<evidence type="ECO:0000313" key="4">
    <source>
        <dbReference type="EMBL" id="HFT94196.1"/>
    </source>
</evidence>
<sequence>MMRLRGDPAENEDDGGCVEPGYSIMWNSRSEAYQAAIRSLEVYARHDLTVVLEGDTGTGKELFVHAIHEKSGRSRGPLIPVNMAGIPSALFESQFFGHRKGSFTGAQENRTGFFGSANGGTLFLDEFNSMDPDLQPKLLRVLETRFYLPVGEVRPLHTDARIVLATNVPLQTLRETGRLREDLYFRLAAHRIRIPSLRERLMDLPLLVEELVRKTGRSLGKENVRVPENSLNAMMSYPWPGNVRELSERLLSAILHSSDGVLTVPLLFPDKQENPWLPFSVAKENFERDYFVGLLRKTGGDPVSARRLSGLSETTYRRKIRQCKRFFTLGGHKEKHGAP</sequence>
<gene>
    <name evidence="4" type="ORF">ENX03_09785</name>
</gene>
<dbReference type="Gene3D" id="1.10.8.60">
    <property type="match status" value="1"/>
</dbReference>
<dbReference type="InterPro" id="IPR025662">
    <property type="entry name" value="Sigma_54_int_dom_ATP-bd_1"/>
</dbReference>
<reference evidence="4" key="1">
    <citation type="journal article" date="2020" name="mSystems">
        <title>Genome- and Community-Level Interaction Insights into Carbon Utilization and Element Cycling Functions of Hydrothermarchaeota in Hydrothermal Sediment.</title>
        <authorList>
            <person name="Zhou Z."/>
            <person name="Liu Y."/>
            <person name="Xu W."/>
            <person name="Pan J."/>
            <person name="Luo Z.H."/>
            <person name="Li M."/>
        </authorList>
    </citation>
    <scope>NUCLEOTIDE SEQUENCE [LARGE SCALE GENOMIC DNA]</scope>
    <source>
        <strain evidence="4">SpSt-902</strain>
    </source>
</reference>
<organism evidence="4">
    <name type="scientific">Leptospirillum ferriphilum</name>
    <dbReference type="NCBI Taxonomy" id="178606"/>
    <lineage>
        <taxon>Bacteria</taxon>
        <taxon>Pseudomonadati</taxon>
        <taxon>Nitrospirota</taxon>
        <taxon>Nitrospiria</taxon>
        <taxon>Nitrospirales</taxon>
        <taxon>Nitrospiraceae</taxon>
        <taxon>Leptospirillum</taxon>
    </lineage>
</organism>
<dbReference type="Pfam" id="PF00158">
    <property type="entry name" value="Sigma54_activat"/>
    <property type="match status" value="1"/>
</dbReference>
<dbReference type="PANTHER" id="PTHR32071">
    <property type="entry name" value="TRANSCRIPTIONAL REGULATORY PROTEIN"/>
    <property type="match status" value="1"/>
</dbReference>
<dbReference type="SUPFAM" id="SSF52540">
    <property type="entry name" value="P-loop containing nucleoside triphosphate hydrolases"/>
    <property type="match status" value="1"/>
</dbReference>
<dbReference type="SMART" id="SM00382">
    <property type="entry name" value="AAA"/>
    <property type="match status" value="1"/>
</dbReference>
<dbReference type="EMBL" id="DTMM01000213">
    <property type="protein sequence ID" value="HFT94196.1"/>
    <property type="molecule type" value="Genomic_DNA"/>
</dbReference>
<evidence type="ECO:0000259" key="3">
    <source>
        <dbReference type="PROSITE" id="PS50045"/>
    </source>
</evidence>
<dbReference type="InterPro" id="IPR058031">
    <property type="entry name" value="AAA_lid_NorR"/>
</dbReference>
<dbReference type="InterPro" id="IPR003593">
    <property type="entry name" value="AAA+_ATPase"/>
</dbReference>
<dbReference type="PROSITE" id="PS50045">
    <property type="entry name" value="SIGMA54_INTERACT_4"/>
    <property type="match status" value="1"/>
</dbReference>